<keyword evidence="1" id="KW-0560">Oxidoreductase</keyword>
<gene>
    <name evidence="4" type="primary">nirD</name>
    <name evidence="4" type="ORF">COA96_14330</name>
</gene>
<dbReference type="InterPro" id="IPR012748">
    <property type="entry name" value="Rieske-like_NirD"/>
</dbReference>
<dbReference type="GO" id="GO:0008942">
    <property type="term" value="F:nitrite reductase [NAD(P)H] activity"/>
    <property type="evidence" value="ECO:0007669"/>
    <property type="project" value="InterPro"/>
</dbReference>
<evidence type="ECO:0000313" key="5">
    <source>
        <dbReference type="Proteomes" id="UP000218327"/>
    </source>
</evidence>
<reference evidence="5" key="1">
    <citation type="submission" date="2017-08" db="EMBL/GenBank/DDBJ databases">
        <title>A dynamic microbial community with high functional redundancy inhabits the cold, oxic subseafloor aquifer.</title>
        <authorList>
            <person name="Tully B.J."/>
            <person name="Wheat C.G."/>
            <person name="Glazer B.T."/>
            <person name="Huber J.A."/>
        </authorList>
    </citation>
    <scope>NUCLEOTIDE SEQUENCE [LARGE SCALE GENOMIC DNA]</scope>
</reference>
<feature type="domain" description="Rieske-like [2Fe-2S]" evidence="3">
    <location>
        <begin position="11"/>
        <end position="113"/>
    </location>
</feature>
<dbReference type="PANTHER" id="PTHR40562:SF1">
    <property type="entry name" value="NITRITE REDUCTASE (NADH) SMALL SUBUNIT"/>
    <property type="match status" value="1"/>
</dbReference>
<dbReference type="Pfam" id="PF13806">
    <property type="entry name" value="Rieske_2"/>
    <property type="match status" value="1"/>
</dbReference>
<dbReference type="GO" id="GO:0051537">
    <property type="term" value="F:2 iron, 2 sulfur cluster binding"/>
    <property type="evidence" value="ECO:0007669"/>
    <property type="project" value="InterPro"/>
</dbReference>
<dbReference type="EMBL" id="NVVJ01000059">
    <property type="protein sequence ID" value="PCJ22503.1"/>
    <property type="molecule type" value="Genomic_DNA"/>
</dbReference>
<organism evidence="4 5">
    <name type="scientific">SAR86 cluster bacterium</name>
    <dbReference type="NCBI Taxonomy" id="2030880"/>
    <lineage>
        <taxon>Bacteria</taxon>
        <taxon>Pseudomonadati</taxon>
        <taxon>Pseudomonadota</taxon>
        <taxon>Gammaproteobacteria</taxon>
        <taxon>SAR86 cluster</taxon>
    </lineage>
</organism>
<dbReference type="CDD" id="cd03529">
    <property type="entry name" value="Rieske_NirD"/>
    <property type="match status" value="1"/>
</dbReference>
<dbReference type="GO" id="GO:0042128">
    <property type="term" value="P:nitrate assimilation"/>
    <property type="evidence" value="ECO:0007669"/>
    <property type="project" value="UniProtKB-KW"/>
</dbReference>
<protein>
    <submittedName>
        <fullName evidence="4">Nitrite reductase (NAD(P)H) small subunit</fullName>
    </submittedName>
</protein>
<dbReference type="AlphaFoldDB" id="A0A2A5AT66"/>
<evidence type="ECO:0000313" key="4">
    <source>
        <dbReference type="EMBL" id="PCJ22503.1"/>
    </source>
</evidence>
<evidence type="ECO:0000259" key="3">
    <source>
        <dbReference type="Pfam" id="PF13806"/>
    </source>
</evidence>
<dbReference type="PANTHER" id="PTHR40562">
    <property type="match status" value="1"/>
</dbReference>
<evidence type="ECO:0000256" key="2">
    <source>
        <dbReference type="ARBA" id="ARBA00023063"/>
    </source>
</evidence>
<comment type="caution">
    <text evidence="4">The sequence shown here is derived from an EMBL/GenBank/DDBJ whole genome shotgun (WGS) entry which is preliminary data.</text>
</comment>
<dbReference type="Gene3D" id="2.102.10.10">
    <property type="entry name" value="Rieske [2Fe-2S] iron-sulphur domain"/>
    <property type="match status" value="1"/>
</dbReference>
<dbReference type="InterPro" id="IPR017881">
    <property type="entry name" value="NirD"/>
</dbReference>
<proteinExistence type="predicted"/>
<sequence>MNNTTTQDEYWTTVCQLEQLLENAGHCVLLKEKQIAVFRLSGCSEIYAIDNFDPFSNANVISRGMVGDLNGLLVVASPIYKQHFDLASGQCVEDDEVKLATYQSRILDGAVQLALEKT</sequence>
<accession>A0A2A5AT66</accession>
<keyword evidence="2" id="KW-0534">Nitrate assimilation</keyword>
<dbReference type="Proteomes" id="UP000218327">
    <property type="component" value="Unassembled WGS sequence"/>
</dbReference>
<evidence type="ECO:0000256" key="1">
    <source>
        <dbReference type="ARBA" id="ARBA00023002"/>
    </source>
</evidence>
<dbReference type="NCBIfam" id="TIGR02378">
    <property type="entry name" value="nirD_assim_sml"/>
    <property type="match status" value="1"/>
</dbReference>
<dbReference type="PROSITE" id="PS51300">
    <property type="entry name" value="NIRD"/>
    <property type="match status" value="1"/>
</dbReference>
<name>A0A2A5AT66_9GAMM</name>
<dbReference type="InterPro" id="IPR036922">
    <property type="entry name" value="Rieske_2Fe-2S_sf"/>
</dbReference>
<dbReference type="SUPFAM" id="SSF50022">
    <property type="entry name" value="ISP domain"/>
    <property type="match status" value="1"/>
</dbReference>